<evidence type="ECO:0000256" key="1">
    <source>
        <dbReference type="SAM" id="Phobius"/>
    </source>
</evidence>
<reference evidence="3" key="1">
    <citation type="journal article" date="2020" name="Appl. Environ. Microbiol.">
        <title>Diazotrophic Anaeromyxobacter Isolates from Soils.</title>
        <authorList>
            <person name="Masuda Y."/>
            <person name="Yamanaka H."/>
            <person name="Xu Z.X."/>
            <person name="Shiratori Y."/>
            <person name="Aono T."/>
            <person name="Amachi S."/>
            <person name="Senoo K."/>
            <person name="Itoh H."/>
        </authorList>
    </citation>
    <scope>NUCLEOTIDE SEQUENCE [LARGE SCALE GENOMIC DNA]</scope>
    <source>
        <strain evidence="3">R267</strain>
    </source>
</reference>
<evidence type="ECO:0000313" key="3">
    <source>
        <dbReference type="Proteomes" id="UP000503640"/>
    </source>
</evidence>
<feature type="transmembrane region" description="Helical" evidence="1">
    <location>
        <begin position="28"/>
        <end position="59"/>
    </location>
</feature>
<accession>A0A7I9VS72</accession>
<keyword evidence="3" id="KW-1185">Reference proteome</keyword>
<sequence>MYHRDDTMTDLTRGEEGAVGRTFRVARWIGWFIAAVALFVAGIALTSGSVAVLGACIVLSAMAFKRFVSEGLVRGLSRTWMIAAGAVGYLLGWLLLRTYLVVR</sequence>
<evidence type="ECO:0000313" key="2">
    <source>
        <dbReference type="EMBL" id="GEJ59293.1"/>
    </source>
</evidence>
<comment type="caution">
    <text evidence="2">The sequence shown here is derived from an EMBL/GenBank/DDBJ whole genome shotgun (WGS) entry which is preliminary data.</text>
</comment>
<dbReference type="AlphaFoldDB" id="A0A7I9VS72"/>
<name>A0A7I9VS72_9BACT</name>
<dbReference type="Proteomes" id="UP000503640">
    <property type="component" value="Unassembled WGS sequence"/>
</dbReference>
<keyword evidence="1" id="KW-0812">Transmembrane</keyword>
<keyword evidence="1" id="KW-0472">Membrane</keyword>
<protein>
    <submittedName>
        <fullName evidence="2">Uncharacterized protein</fullName>
    </submittedName>
</protein>
<keyword evidence="1" id="KW-1133">Transmembrane helix</keyword>
<proteinExistence type="predicted"/>
<feature type="transmembrane region" description="Helical" evidence="1">
    <location>
        <begin position="80"/>
        <end position="100"/>
    </location>
</feature>
<gene>
    <name evidence="2" type="ORF">AMYX_40340</name>
</gene>
<organism evidence="2 3">
    <name type="scientific">Anaeromyxobacter diazotrophicus</name>
    <dbReference type="NCBI Taxonomy" id="2590199"/>
    <lineage>
        <taxon>Bacteria</taxon>
        <taxon>Pseudomonadati</taxon>
        <taxon>Myxococcota</taxon>
        <taxon>Myxococcia</taxon>
        <taxon>Myxococcales</taxon>
        <taxon>Cystobacterineae</taxon>
        <taxon>Anaeromyxobacteraceae</taxon>
        <taxon>Anaeromyxobacter</taxon>
    </lineage>
</organism>
<dbReference type="EMBL" id="BJTG01000012">
    <property type="protein sequence ID" value="GEJ59293.1"/>
    <property type="molecule type" value="Genomic_DNA"/>
</dbReference>